<proteinExistence type="predicted"/>
<gene>
    <name evidence="2" type="ORF">LCGC14_1408670</name>
</gene>
<comment type="caution">
    <text evidence="2">The sequence shown here is derived from an EMBL/GenBank/DDBJ whole genome shotgun (WGS) entry which is preliminary data.</text>
</comment>
<name>A0A0F9KFV0_9ZZZZ</name>
<evidence type="ECO:0000313" key="2">
    <source>
        <dbReference type="EMBL" id="KKM73621.1"/>
    </source>
</evidence>
<dbReference type="AlphaFoldDB" id="A0A0F9KFV0"/>
<protein>
    <submittedName>
        <fullName evidence="2">Uncharacterized protein</fullName>
    </submittedName>
</protein>
<feature type="region of interest" description="Disordered" evidence="1">
    <location>
        <begin position="1"/>
        <end position="22"/>
    </location>
</feature>
<sequence length="388" mass="41008">MSKPLVPGHDKPALQEDGDLDFGNTRASNLRGIDFESAQEVTISSGAITIDHGHIKVLNESGAADDDLDTINGGESGEVLFILPSNDAQTVRIRNGVGNIYTKHQVDRADYSFNSPTGSSGIDYVGGNYLFPATEAALTNASLTVTVGSANGSYAMHAVVVGKGDGATDGSDLVLTVTGASIDDEGNYNGSDSEVIVADALLATFALNTMSETPKKWLGQATITLSSTGGGTFNCSFNYGYAKYEDFGNQDFTSSLFEVVGVAGANDTGANVRLLKHSTANWHWHATAFVPGPTAGEANELTNMNTDHSTEQNLINGEPFQHKRVDLNTDITGSGSEGTVVEITTSANRAIEHADLHLGVHTAPAFTYMASTKQHLIFMKHGSNWLEL</sequence>
<reference evidence="2" key="1">
    <citation type="journal article" date="2015" name="Nature">
        <title>Complex archaea that bridge the gap between prokaryotes and eukaryotes.</title>
        <authorList>
            <person name="Spang A."/>
            <person name="Saw J.H."/>
            <person name="Jorgensen S.L."/>
            <person name="Zaremba-Niedzwiedzka K."/>
            <person name="Martijn J."/>
            <person name="Lind A.E."/>
            <person name="van Eijk R."/>
            <person name="Schleper C."/>
            <person name="Guy L."/>
            <person name="Ettema T.J."/>
        </authorList>
    </citation>
    <scope>NUCLEOTIDE SEQUENCE</scope>
</reference>
<accession>A0A0F9KFV0</accession>
<dbReference type="EMBL" id="LAZR01009275">
    <property type="protein sequence ID" value="KKM73621.1"/>
    <property type="molecule type" value="Genomic_DNA"/>
</dbReference>
<organism evidence="2">
    <name type="scientific">marine sediment metagenome</name>
    <dbReference type="NCBI Taxonomy" id="412755"/>
    <lineage>
        <taxon>unclassified sequences</taxon>
        <taxon>metagenomes</taxon>
        <taxon>ecological metagenomes</taxon>
    </lineage>
</organism>
<evidence type="ECO:0000256" key="1">
    <source>
        <dbReference type="SAM" id="MobiDB-lite"/>
    </source>
</evidence>